<proteinExistence type="predicted"/>
<evidence type="ECO:0000256" key="3">
    <source>
        <dbReference type="ARBA" id="ARBA00023004"/>
    </source>
</evidence>
<keyword evidence="2" id="KW-0479">Metal-binding</keyword>
<sequence>MTSPLPEPAPAPREHHDHHHHRPLAELIAISTRTVHARLNKLIIARLPLALPPRAVDQSIYVSGLLHIAPIYLTFERLWRSILDAEPKTDSNTTTSKSHNTELPLLASDYDPSKPQEARGVRAHNHTVDTRIHSLLQTMYLPGLMRSDRLKADIASLTGWPDHVVEEQLRSIGQTSRLGEFTQHIRRAVENRPHILLAYSYILYMALFAGGRFIRASLESPGEDFWAQVPSPIRPTDLSCQHSTMPIERASGLTNEELPQADHSPHADHKMPLRFFHFKSAEDGEDLKREFKRRLVDSESVLTDGEKHDIIQESVCIFENMTLLTHQLDEVCADSDPNDRDHGICVNDFIGMINPISARLRDSVSVAKERSARSSRLSTSSEDSTCSIIKRAIGALRTESGSSEPSAHGQGAHPLITSMSGVELCPAFPKSMRFEKTLPKPARTPTLPTDDGNHSNACLKLASRRLHGVPVVNWLMMVAFGAIVIGALVSRRGGGNVA</sequence>
<evidence type="ECO:0008006" key="8">
    <source>
        <dbReference type="Google" id="ProtNLM"/>
    </source>
</evidence>
<accession>A0A9P9FMV2</accession>
<dbReference type="Gene3D" id="1.20.910.10">
    <property type="entry name" value="Heme oxygenase-like"/>
    <property type="match status" value="1"/>
</dbReference>
<dbReference type="GO" id="GO:0006788">
    <property type="term" value="P:heme oxidation"/>
    <property type="evidence" value="ECO:0007669"/>
    <property type="project" value="InterPro"/>
</dbReference>
<dbReference type="PANTHER" id="PTHR10720:SF0">
    <property type="entry name" value="HEME OXYGENASE"/>
    <property type="match status" value="1"/>
</dbReference>
<evidence type="ECO:0000313" key="6">
    <source>
        <dbReference type="EMBL" id="KAH7165882.1"/>
    </source>
</evidence>
<keyword evidence="5" id="KW-0472">Membrane</keyword>
<dbReference type="Proteomes" id="UP000738349">
    <property type="component" value="Unassembled WGS sequence"/>
</dbReference>
<dbReference type="AlphaFoldDB" id="A0A9P9FMV2"/>
<dbReference type="Pfam" id="PF01126">
    <property type="entry name" value="Heme_oxygenase"/>
    <property type="match status" value="1"/>
</dbReference>
<feature type="compositionally biased region" description="Pro residues" evidence="4">
    <location>
        <begin position="1"/>
        <end position="11"/>
    </location>
</feature>
<dbReference type="InterPro" id="IPR016053">
    <property type="entry name" value="Haem_Oase-like"/>
</dbReference>
<dbReference type="GO" id="GO:0046872">
    <property type="term" value="F:metal ion binding"/>
    <property type="evidence" value="ECO:0007669"/>
    <property type="project" value="UniProtKB-KW"/>
</dbReference>
<feature type="transmembrane region" description="Helical" evidence="5">
    <location>
        <begin position="471"/>
        <end position="489"/>
    </location>
</feature>
<dbReference type="PANTHER" id="PTHR10720">
    <property type="entry name" value="HEME OXYGENASE"/>
    <property type="match status" value="1"/>
</dbReference>
<dbReference type="SUPFAM" id="SSF48613">
    <property type="entry name" value="Heme oxygenase-like"/>
    <property type="match status" value="1"/>
</dbReference>
<comment type="caution">
    <text evidence="6">The sequence shown here is derived from an EMBL/GenBank/DDBJ whole genome shotgun (WGS) entry which is preliminary data.</text>
</comment>
<keyword evidence="1" id="KW-0349">Heme</keyword>
<protein>
    <recommendedName>
        <fullName evidence="8">Heme oxygenase</fullName>
    </recommendedName>
</protein>
<keyword evidence="5" id="KW-0812">Transmembrane</keyword>
<dbReference type="GO" id="GO:0004392">
    <property type="term" value="F:heme oxygenase (decyclizing) activity"/>
    <property type="evidence" value="ECO:0007669"/>
    <property type="project" value="InterPro"/>
</dbReference>
<keyword evidence="3" id="KW-0408">Iron</keyword>
<dbReference type="InterPro" id="IPR016084">
    <property type="entry name" value="Haem_Oase-like_multi-hlx"/>
</dbReference>
<dbReference type="EMBL" id="JAGMUV010000003">
    <property type="protein sequence ID" value="KAH7165882.1"/>
    <property type="molecule type" value="Genomic_DNA"/>
</dbReference>
<reference evidence="6" key="1">
    <citation type="journal article" date="2021" name="Nat. Commun.">
        <title>Genetic determinants of endophytism in the Arabidopsis root mycobiome.</title>
        <authorList>
            <person name="Mesny F."/>
            <person name="Miyauchi S."/>
            <person name="Thiergart T."/>
            <person name="Pickel B."/>
            <person name="Atanasova L."/>
            <person name="Karlsson M."/>
            <person name="Huettel B."/>
            <person name="Barry K.W."/>
            <person name="Haridas S."/>
            <person name="Chen C."/>
            <person name="Bauer D."/>
            <person name="Andreopoulos W."/>
            <person name="Pangilinan J."/>
            <person name="LaButti K."/>
            <person name="Riley R."/>
            <person name="Lipzen A."/>
            <person name="Clum A."/>
            <person name="Drula E."/>
            <person name="Henrissat B."/>
            <person name="Kohler A."/>
            <person name="Grigoriev I.V."/>
            <person name="Martin F.M."/>
            <person name="Hacquard S."/>
        </authorList>
    </citation>
    <scope>NUCLEOTIDE SEQUENCE</scope>
    <source>
        <strain evidence="6">MPI-CAGE-AT-0147</strain>
    </source>
</reference>
<keyword evidence="7" id="KW-1185">Reference proteome</keyword>
<dbReference type="OrthoDB" id="652091at2759"/>
<evidence type="ECO:0000256" key="5">
    <source>
        <dbReference type="SAM" id="Phobius"/>
    </source>
</evidence>
<evidence type="ECO:0000313" key="7">
    <source>
        <dbReference type="Proteomes" id="UP000738349"/>
    </source>
</evidence>
<evidence type="ECO:0000256" key="1">
    <source>
        <dbReference type="ARBA" id="ARBA00022617"/>
    </source>
</evidence>
<evidence type="ECO:0000256" key="2">
    <source>
        <dbReference type="ARBA" id="ARBA00022723"/>
    </source>
</evidence>
<dbReference type="CDD" id="cd19165">
    <property type="entry name" value="HemeO"/>
    <property type="match status" value="1"/>
</dbReference>
<feature type="region of interest" description="Disordered" evidence="4">
    <location>
        <begin position="1"/>
        <end position="20"/>
    </location>
</feature>
<keyword evidence="5" id="KW-1133">Transmembrane helix</keyword>
<feature type="compositionally biased region" description="Basic and acidic residues" evidence="4">
    <location>
        <begin position="111"/>
        <end position="123"/>
    </location>
</feature>
<evidence type="ECO:0000256" key="4">
    <source>
        <dbReference type="SAM" id="MobiDB-lite"/>
    </source>
</evidence>
<feature type="region of interest" description="Disordered" evidence="4">
    <location>
        <begin position="87"/>
        <end position="123"/>
    </location>
</feature>
<gene>
    <name evidence="6" type="ORF">EDB81DRAFT_266410</name>
</gene>
<organism evidence="6 7">
    <name type="scientific">Dactylonectria macrodidyma</name>
    <dbReference type="NCBI Taxonomy" id="307937"/>
    <lineage>
        <taxon>Eukaryota</taxon>
        <taxon>Fungi</taxon>
        <taxon>Dikarya</taxon>
        <taxon>Ascomycota</taxon>
        <taxon>Pezizomycotina</taxon>
        <taxon>Sordariomycetes</taxon>
        <taxon>Hypocreomycetidae</taxon>
        <taxon>Hypocreales</taxon>
        <taxon>Nectriaceae</taxon>
        <taxon>Dactylonectria</taxon>
    </lineage>
</organism>
<dbReference type="InterPro" id="IPR002051">
    <property type="entry name" value="Haem_Oase"/>
</dbReference>
<name>A0A9P9FMV2_9HYPO</name>